<proteinExistence type="predicted"/>
<reference evidence="2 3" key="1">
    <citation type="submission" date="2024-03" db="EMBL/GenBank/DDBJ databases">
        <authorList>
            <person name="Martinez-Hernandez J."/>
        </authorList>
    </citation>
    <scope>NUCLEOTIDE SEQUENCE [LARGE SCALE GENOMIC DNA]</scope>
</reference>
<dbReference type="AlphaFoldDB" id="A0AAV1XPR4"/>
<feature type="transmembrane region" description="Helical" evidence="1">
    <location>
        <begin position="60"/>
        <end position="82"/>
    </location>
</feature>
<evidence type="ECO:0000256" key="1">
    <source>
        <dbReference type="SAM" id="Phobius"/>
    </source>
</evidence>
<dbReference type="EMBL" id="CAXHTB010000017">
    <property type="protein sequence ID" value="CAL0323616.1"/>
    <property type="molecule type" value="Genomic_DNA"/>
</dbReference>
<keyword evidence="3" id="KW-1185">Reference proteome</keyword>
<accession>A0AAV1XPR4</accession>
<protein>
    <recommendedName>
        <fullName evidence="4">Transmembrane protein</fullName>
    </recommendedName>
</protein>
<feature type="transmembrane region" description="Helical" evidence="1">
    <location>
        <begin position="6"/>
        <end position="26"/>
    </location>
</feature>
<keyword evidence="1" id="KW-1133">Transmembrane helix</keyword>
<evidence type="ECO:0008006" key="4">
    <source>
        <dbReference type="Google" id="ProtNLM"/>
    </source>
</evidence>
<organism evidence="2 3">
    <name type="scientific">Lupinus luteus</name>
    <name type="common">European yellow lupine</name>
    <dbReference type="NCBI Taxonomy" id="3873"/>
    <lineage>
        <taxon>Eukaryota</taxon>
        <taxon>Viridiplantae</taxon>
        <taxon>Streptophyta</taxon>
        <taxon>Embryophyta</taxon>
        <taxon>Tracheophyta</taxon>
        <taxon>Spermatophyta</taxon>
        <taxon>Magnoliopsida</taxon>
        <taxon>eudicotyledons</taxon>
        <taxon>Gunneridae</taxon>
        <taxon>Pentapetalae</taxon>
        <taxon>rosids</taxon>
        <taxon>fabids</taxon>
        <taxon>Fabales</taxon>
        <taxon>Fabaceae</taxon>
        <taxon>Papilionoideae</taxon>
        <taxon>50 kb inversion clade</taxon>
        <taxon>genistoids sensu lato</taxon>
        <taxon>core genistoids</taxon>
        <taxon>Genisteae</taxon>
        <taxon>Lupinus</taxon>
    </lineage>
</organism>
<gene>
    <name evidence="2" type="ORF">LLUT_LOCUS24676</name>
</gene>
<evidence type="ECO:0000313" key="3">
    <source>
        <dbReference type="Proteomes" id="UP001497480"/>
    </source>
</evidence>
<dbReference type="Proteomes" id="UP001497480">
    <property type="component" value="Unassembled WGS sequence"/>
</dbReference>
<keyword evidence="1" id="KW-0472">Membrane</keyword>
<keyword evidence="1" id="KW-0812">Transmembrane</keyword>
<name>A0AAV1XPR4_LUPLU</name>
<comment type="caution">
    <text evidence="2">The sequence shown here is derived from an EMBL/GenBank/DDBJ whole genome shotgun (WGS) entry which is preliminary data.</text>
</comment>
<evidence type="ECO:0000313" key="2">
    <source>
        <dbReference type="EMBL" id="CAL0323616.1"/>
    </source>
</evidence>
<sequence>MRKSIVVSTISISVGSSYIIMLLAAISSDYKFRTTAFRTPTLSIDELAPTPELRCHGTSVVMRTVLVITSLVVALCSIFWFLDIIDWFFHVNASYKLEMVCKLCSLVVEEVQL</sequence>